<dbReference type="Gene3D" id="3.40.630.30">
    <property type="match status" value="1"/>
</dbReference>
<keyword evidence="1" id="KW-0808">Transferase</keyword>
<dbReference type="EMBL" id="DVKI01000191">
    <property type="protein sequence ID" value="HIT17917.1"/>
    <property type="molecule type" value="Genomic_DNA"/>
</dbReference>
<dbReference type="PROSITE" id="PS51186">
    <property type="entry name" value="GNAT"/>
    <property type="match status" value="1"/>
</dbReference>
<organism evidence="4 5">
    <name type="scientific">Candidatus Caccosoma faecigallinarum</name>
    <dbReference type="NCBI Taxonomy" id="2840720"/>
    <lineage>
        <taxon>Bacteria</taxon>
        <taxon>Bacillati</taxon>
        <taxon>Bacillota</taxon>
        <taxon>Bacillota incertae sedis</taxon>
        <taxon>Candidatus Caccosoma</taxon>
    </lineage>
</organism>
<dbReference type="PANTHER" id="PTHR42919:SF8">
    <property type="entry name" value="N-ALPHA-ACETYLTRANSFERASE 50"/>
    <property type="match status" value="1"/>
</dbReference>
<comment type="caution">
    <text evidence="4">The sequence shown here is derived from an EMBL/GenBank/DDBJ whole genome shotgun (WGS) entry which is preliminary data.</text>
</comment>
<dbReference type="Proteomes" id="UP000886893">
    <property type="component" value="Unassembled WGS sequence"/>
</dbReference>
<dbReference type="SUPFAM" id="SSF55729">
    <property type="entry name" value="Acyl-CoA N-acyltransferases (Nat)"/>
    <property type="match status" value="1"/>
</dbReference>
<evidence type="ECO:0000259" key="3">
    <source>
        <dbReference type="PROSITE" id="PS51186"/>
    </source>
</evidence>
<evidence type="ECO:0000313" key="4">
    <source>
        <dbReference type="EMBL" id="HIT17917.1"/>
    </source>
</evidence>
<sequence length="188" mass="22796">MRKCRITYLSKKKWKGYNLPIEYITHNYYDVSIYHTNQKIQIEIEKKAFDKPIKHTQEEYDFPDRLYADWWKNAKAYGVFKENELIAAIEICPETWSNRLMITELWVKNLYRKQGIGTALLNFVKKQALKKNYRAIILETQSCNTTAIEFYLKQEFVLFGFDRCCYHNDDMNRKEVRLNFGWFNSHFK</sequence>
<accession>A0A9D1G9M1</accession>
<dbReference type="GO" id="GO:0016747">
    <property type="term" value="F:acyltransferase activity, transferring groups other than amino-acyl groups"/>
    <property type="evidence" value="ECO:0007669"/>
    <property type="project" value="InterPro"/>
</dbReference>
<feature type="domain" description="N-acetyltransferase" evidence="3">
    <location>
        <begin position="29"/>
        <end position="179"/>
    </location>
</feature>
<dbReference type="InterPro" id="IPR000182">
    <property type="entry name" value="GNAT_dom"/>
</dbReference>
<dbReference type="Pfam" id="PF00583">
    <property type="entry name" value="Acetyltransf_1"/>
    <property type="match status" value="1"/>
</dbReference>
<keyword evidence="2" id="KW-0012">Acyltransferase</keyword>
<proteinExistence type="predicted"/>
<dbReference type="PANTHER" id="PTHR42919">
    <property type="entry name" value="N-ALPHA-ACETYLTRANSFERASE"/>
    <property type="match status" value="1"/>
</dbReference>
<dbReference type="CDD" id="cd04301">
    <property type="entry name" value="NAT_SF"/>
    <property type="match status" value="1"/>
</dbReference>
<evidence type="ECO:0000313" key="5">
    <source>
        <dbReference type="Proteomes" id="UP000886893"/>
    </source>
</evidence>
<evidence type="ECO:0000256" key="1">
    <source>
        <dbReference type="ARBA" id="ARBA00022679"/>
    </source>
</evidence>
<gene>
    <name evidence="4" type="ORF">IAD04_06065</name>
</gene>
<protein>
    <submittedName>
        <fullName evidence="4">GNAT family N-acetyltransferase</fullName>
    </submittedName>
</protein>
<name>A0A9D1G9M1_9FIRM</name>
<dbReference type="AlphaFoldDB" id="A0A9D1G9M1"/>
<evidence type="ECO:0000256" key="2">
    <source>
        <dbReference type="ARBA" id="ARBA00023315"/>
    </source>
</evidence>
<reference evidence="4" key="1">
    <citation type="submission" date="2020-10" db="EMBL/GenBank/DDBJ databases">
        <authorList>
            <person name="Gilroy R."/>
        </authorList>
    </citation>
    <scope>NUCLEOTIDE SEQUENCE</scope>
    <source>
        <strain evidence="4">14508</strain>
    </source>
</reference>
<dbReference type="InterPro" id="IPR016181">
    <property type="entry name" value="Acyl_CoA_acyltransferase"/>
</dbReference>
<dbReference type="InterPro" id="IPR051556">
    <property type="entry name" value="N-term/lysine_N-AcTrnsfr"/>
</dbReference>
<reference evidence="4" key="2">
    <citation type="journal article" date="2021" name="PeerJ">
        <title>Extensive microbial diversity within the chicken gut microbiome revealed by metagenomics and culture.</title>
        <authorList>
            <person name="Gilroy R."/>
            <person name="Ravi A."/>
            <person name="Getino M."/>
            <person name="Pursley I."/>
            <person name="Horton D.L."/>
            <person name="Alikhan N.F."/>
            <person name="Baker D."/>
            <person name="Gharbi K."/>
            <person name="Hall N."/>
            <person name="Watson M."/>
            <person name="Adriaenssens E.M."/>
            <person name="Foster-Nyarko E."/>
            <person name="Jarju S."/>
            <person name="Secka A."/>
            <person name="Antonio M."/>
            <person name="Oren A."/>
            <person name="Chaudhuri R.R."/>
            <person name="La Ragione R."/>
            <person name="Hildebrand F."/>
            <person name="Pallen M.J."/>
        </authorList>
    </citation>
    <scope>NUCLEOTIDE SEQUENCE</scope>
    <source>
        <strain evidence="4">14508</strain>
    </source>
</reference>